<evidence type="ECO:0000256" key="1">
    <source>
        <dbReference type="ARBA" id="ARBA00004651"/>
    </source>
</evidence>
<evidence type="ECO:0000313" key="8">
    <source>
        <dbReference type="EMBL" id="EOD01328.1"/>
    </source>
</evidence>
<dbReference type="PANTHER" id="PTHR34582:SF7">
    <property type="entry name" value="UPF0702 TRANSMEMBRANE PROTEIN YDFS"/>
    <property type="match status" value="1"/>
</dbReference>
<dbReference type="Pfam" id="PF04239">
    <property type="entry name" value="DUF421"/>
    <property type="match status" value="2"/>
</dbReference>
<keyword evidence="9" id="KW-1185">Reference proteome</keyword>
<reference evidence="8 9" key="1">
    <citation type="journal article" date="2015" name="Geomicrobiol. J.">
        <title>Caldisalinibacter kiritimatiensis gen. nov., sp. nov., a moderately thermohalophilic thiosulfate-reducing bacterium from a hypersaline microbial mat.</title>
        <authorList>
            <person name="Ben Hania W."/>
            <person name="Joseph M."/>
            <person name="Fiebig A."/>
            <person name="Bunk B."/>
            <person name="Klenk H.-P."/>
            <person name="Fardeau M.-L."/>
            <person name="Spring S."/>
        </authorList>
    </citation>
    <scope>NUCLEOTIDE SEQUENCE [LARGE SCALE GENOMIC DNA]</scope>
    <source>
        <strain evidence="8 9">L21-TH-D2</strain>
    </source>
</reference>
<evidence type="ECO:0000256" key="2">
    <source>
        <dbReference type="ARBA" id="ARBA00006448"/>
    </source>
</evidence>
<keyword evidence="6" id="KW-0472">Membrane</keyword>
<dbReference type="InterPro" id="IPR023090">
    <property type="entry name" value="UPF0702_alpha/beta_dom_sf"/>
</dbReference>
<evidence type="ECO:0000256" key="4">
    <source>
        <dbReference type="ARBA" id="ARBA00022692"/>
    </source>
</evidence>
<evidence type="ECO:0000259" key="7">
    <source>
        <dbReference type="Pfam" id="PF04239"/>
    </source>
</evidence>
<dbReference type="InterPro" id="IPR007353">
    <property type="entry name" value="DUF421"/>
</dbReference>
<dbReference type="eggNOG" id="COG2323">
    <property type="taxonomic scope" value="Bacteria"/>
</dbReference>
<evidence type="ECO:0000256" key="3">
    <source>
        <dbReference type="ARBA" id="ARBA00022475"/>
    </source>
</evidence>
<gene>
    <name evidence="8" type="ORF">L21TH_0549</name>
</gene>
<comment type="caution">
    <text evidence="8">The sequence shown here is derived from an EMBL/GenBank/DDBJ whole genome shotgun (WGS) entry which is preliminary data.</text>
</comment>
<protein>
    <recommendedName>
        <fullName evidence="7">YetF C-terminal domain-containing protein</fullName>
    </recommendedName>
</protein>
<dbReference type="EMBL" id="ARZA01000065">
    <property type="protein sequence ID" value="EOD01328.1"/>
    <property type="molecule type" value="Genomic_DNA"/>
</dbReference>
<dbReference type="Proteomes" id="UP000013378">
    <property type="component" value="Unassembled WGS sequence"/>
</dbReference>
<keyword evidence="3" id="KW-1003">Cell membrane</keyword>
<evidence type="ECO:0000256" key="5">
    <source>
        <dbReference type="ARBA" id="ARBA00022989"/>
    </source>
</evidence>
<keyword evidence="5" id="KW-1133">Transmembrane helix</keyword>
<dbReference type="GO" id="GO:0005886">
    <property type="term" value="C:plasma membrane"/>
    <property type="evidence" value="ECO:0007669"/>
    <property type="project" value="UniProtKB-SubCell"/>
</dbReference>
<proteinExistence type="inferred from homology"/>
<sequence length="176" mass="20182">MLFGILTGLVSYFSVKKRKFRKIVEGEPILVIQNGKILENNLRKVRYSTDELNLLLRDKGVFSPEDVEYGLLEINGKLSIMKKTDKKTVTCGDLGILKNADTLSTEVIIGGQIIYENLRERKLSGKDLMRMLKPFGIRRISEVHYATLDENNKIYIDKYDDKINPKIDISENNDNV</sequence>
<feature type="domain" description="YetF C-terminal" evidence="7">
    <location>
        <begin position="16"/>
        <end position="88"/>
    </location>
</feature>
<dbReference type="AlphaFoldDB" id="R1AVW2"/>
<comment type="subcellular location">
    <subcellularLocation>
        <location evidence="1">Cell membrane</location>
        <topology evidence="1">Multi-pass membrane protein</topology>
    </subcellularLocation>
</comment>
<feature type="domain" description="YetF C-terminal" evidence="7">
    <location>
        <begin position="105"/>
        <end position="163"/>
    </location>
</feature>
<comment type="similarity">
    <text evidence="2">Belongs to the UPF0702 family.</text>
</comment>
<keyword evidence="4" id="KW-0812">Transmembrane</keyword>
<evidence type="ECO:0000256" key="6">
    <source>
        <dbReference type="ARBA" id="ARBA00023136"/>
    </source>
</evidence>
<name>R1AVW2_9FIRM</name>
<organism evidence="8 9">
    <name type="scientific">Caldisalinibacter kiritimatiensis</name>
    <dbReference type="NCBI Taxonomy" id="1304284"/>
    <lineage>
        <taxon>Bacteria</taxon>
        <taxon>Bacillati</taxon>
        <taxon>Bacillota</taxon>
        <taxon>Tissierellia</taxon>
        <taxon>Tissierellales</taxon>
        <taxon>Thermohalobacteraceae</taxon>
        <taxon>Caldisalinibacter</taxon>
    </lineage>
</organism>
<dbReference type="Gene3D" id="3.30.240.20">
    <property type="entry name" value="bsu07140 like domains"/>
    <property type="match status" value="2"/>
</dbReference>
<dbReference type="PANTHER" id="PTHR34582">
    <property type="entry name" value="UPF0702 TRANSMEMBRANE PROTEIN YCAP"/>
    <property type="match status" value="1"/>
</dbReference>
<evidence type="ECO:0000313" key="9">
    <source>
        <dbReference type="Proteomes" id="UP000013378"/>
    </source>
</evidence>
<accession>R1AVW2</accession>
<dbReference type="STRING" id="1304284.L21TH_0549"/>